<proteinExistence type="predicted"/>
<protein>
    <submittedName>
        <fullName evidence="2">Serpentine receptor class gamma</fullName>
    </submittedName>
</protein>
<dbReference type="Proteomes" id="UP000095286">
    <property type="component" value="Unplaced"/>
</dbReference>
<evidence type="ECO:0000313" key="1">
    <source>
        <dbReference type="Proteomes" id="UP000095286"/>
    </source>
</evidence>
<reference evidence="2" key="1">
    <citation type="submission" date="2016-11" db="UniProtKB">
        <authorList>
            <consortium name="WormBaseParasite"/>
        </authorList>
    </citation>
    <scope>IDENTIFICATION</scope>
    <source>
        <strain evidence="2">KR3021</strain>
    </source>
</reference>
<dbReference type="WBParaSite" id="RSKR_0000969550.1">
    <property type="protein sequence ID" value="RSKR_0000969550.1"/>
    <property type="gene ID" value="RSKR_0000969550"/>
</dbReference>
<organism evidence="1 2">
    <name type="scientific">Rhabditophanes sp. KR3021</name>
    <dbReference type="NCBI Taxonomy" id="114890"/>
    <lineage>
        <taxon>Eukaryota</taxon>
        <taxon>Metazoa</taxon>
        <taxon>Ecdysozoa</taxon>
        <taxon>Nematoda</taxon>
        <taxon>Chromadorea</taxon>
        <taxon>Rhabditida</taxon>
        <taxon>Tylenchina</taxon>
        <taxon>Panagrolaimomorpha</taxon>
        <taxon>Strongyloidoidea</taxon>
        <taxon>Alloionematidae</taxon>
        <taxon>Rhabditophanes</taxon>
    </lineage>
</organism>
<evidence type="ECO:0000313" key="2">
    <source>
        <dbReference type="WBParaSite" id="RSKR_0000969550.1"/>
    </source>
</evidence>
<accession>A0AC35UAZ7</accession>
<name>A0AC35UAZ7_9BILA</name>
<sequence length="294" mass="34307">MTVIMFAAIMLGITFLFATIELVIIIVGKTGDRLFLQDKISKFRSFVYLLSYVMFFMKVVTALTDYDNQLLQILYYTVFHLFSLQAIPIIFLCDSLLRNVRYPFGKNDRKTAIYTRLHFILILMIVIVYTTLDLPYMVILMDSRTPDDLGDNTKLNVNFFSWSMVLDIRQFMYMGIFATNIALEVSFILKGAITTRLSHDAQIDTDILHLARSNFNDEKFFSKTSILASLFFEVFLVHQMLYFKRFQFTSGDQNVRMYIPFFIILCISTLHYFVAFCLVHKRKPFVPASQPVNP</sequence>